<sequence length="94" mass="10855">GDALITKCDYNTEDRDNVTLGGFAITDEMCVNYIHYFPATDLEVCKSAISDQALSTYFNYMKEWEGQKTSPRQGISDNYKAIQWNKMRVQLLRD</sequence>
<dbReference type="InterPro" id="IPR008977">
    <property type="entry name" value="PHM/PNGase_F_dom_sf"/>
</dbReference>
<evidence type="ECO:0000256" key="4">
    <source>
        <dbReference type="ARBA" id="ARBA00022989"/>
    </source>
</evidence>
<evidence type="ECO:0000313" key="9">
    <source>
        <dbReference type="Proteomes" id="UP000292052"/>
    </source>
</evidence>
<keyword evidence="5" id="KW-0472">Membrane</keyword>
<dbReference type="Proteomes" id="UP000292052">
    <property type="component" value="Unassembled WGS sequence"/>
</dbReference>
<dbReference type="SUPFAM" id="SSF49742">
    <property type="entry name" value="PHM/PNGase F"/>
    <property type="match status" value="1"/>
</dbReference>
<dbReference type="PANTHER" id="PTHR10157">
    <property type="entry name" value="DOPAMINE BETA HYDROXYLASE RELATED"/>
    <property type="match status" value="1"/>
</dbReference>
<dbReference type="GO" id="GO:0042420">
    <property type="term" value="P:dopamine catabolic process"/>
    <property type="evidence" value="ECO:0007669"/>
    <property type="project" value="TreeGrafter"/>
</dbReference>
<dbReference type="GO" id="GO:0005615">
    <property type="term" value="C:extracellular space"/>
    <property type="evidence" value="ECO:0007669"/>
    <property type="project" value="TreeGrafter"/>
</dbReference>
<dbReference type="InterPro" id="IPR000945">
    <property type="entry name" value="DBH-like"/>
</dbReference>
<evidence type="ECO:0000256" key="6">
    <source>
        <dbReference type="ARBA" id="ARBA00023157"/>
    </source>
</evidence>
<feature type="domain" description="Copper type II ascorbate-dependent monooxygenase C-terminal" evidence="7">
    <location>
        <begin position="1"/>
        <end position="58"/>
    </location>
</feature>
<dbReference type="PANTHER" id="PTHR10157:SF29">
    <property type="entry name" value="DOPAMINE BETA-HYDROXYLASE"/>
    <property type="match status" value="1"/>
</dbReference>
<keyword evidence="6" id="KW-1015">Disulfide bond</keyword>
<dbReference type="GO" id="GO:0005507">
    <property type="term" value="F:copper ion binding"/>
    <property type="evidence" value="ECO:0007669"/>
    <property type="project" value="TreeGrafter"/>
</dbReference>
<feature type="non-terminal residue" evidence="8">
    <location>
        <position position="1"/>
    </location>
</feature>
<keyword evidence="3" id="KW-0812">Transmembrane</keyword>
<dbReference type="InterPro" id="IPR014784">
    <property type="entry name" value="Cu2_ascorb_mOase-like_C"/>
</dbReference>
<dbReference type="EMBL" id="QDEB01095976">
    <property type="protein sequence ID" value="RZC32601.1"/>
    <property type="molecule type" value="Genomic_DNA"/>
</dbReference>
<proteinExistence type="predicted"/>
<keyword evidence="4" id="KW-1133">Transmembrane helix</keyword>
<name>A0A482VI95_ASBVE</name>
<keyword evidence="9" id="KW-1185">Reference proteome</keyword>
<evidence type="ECO:0000256" key="3">
    <source>
        <dbReference type="ARBA" id="ARBA00022692"/>
    </source>
</evidence>
<comment type="subcellular location">
    <subcellularLocation>
        <location evidence="2">Membrane</location>
    </subcellularLocation>
</comment>
<accession>A0A482VI95</accession>
<evidence type="ECO:0000256" key="1">
    <source>
        <dbReference type="ARBA" id="ARBA00001973"/>
    </source>
</evidence>
<dbReference type="AlphaFoldDB" id="A0A482VI95"/>
<dbReference type="GO" id="GO:0042421">
    <property type="term" value="P:norepinephrine biosynthetic process"/>
    <property type="evidence" value="ECO:0007669"/>
    <property type="project" value="TreeGrafter"/>
</dbReference>
<comment type="cofactor">
    <cofactor evidence="1">
        <name>Cu(2+)</name>
        <dbReference type="ChEBI" id="CHEBI:29036"/>
    </cofactor>
</comment>
<comment type="caution">
    <text evidence="8">The sequence shown here is derived from an EMBL/GenBank/DDBJ whole genome shotgun (WGS) entry which is preliminary data.</text>
</comment>
<dbReference type="InterPro" id="IPR024548">
    <property type="entry name" value="Cu2_monoox_C"/>
</dbReference>
<evidence type="ECO:0000313" key="8">
    <source>
        <dbReference type="EMBL" id="RZC32601.1"/>
    </source>
</evidence>
<dbReference type="GO" id="GO:0006589">
    <property type="term" value="P:octopamine biosynthetic process"/>
    <property type="evidence" value="ECO:0007669"/>
    <property type="project" value="TreeGrafter"/>
</dbReference>
<evidence type="ECO:0000256" key="5">
    <source>
        <dbReference type="ARBA" id="ARBA00023136"/>
    </source>
</evidence>
<evidence type="ECO:0000256" key="2">
    <source>
        <dbReference type="ARBA" id="ARBA00004370"/>
    </source>
</evidence>
<dbReference type="Gene3D" id="2.60.120.230">
    <property type="match status" value="1"/>
</dbReference>
<dbReference type="OrthoDB" id="129121at2759"/>
<reference evidence="8 9" key="1">
    <citation type="submission" date="2017-03" db="EMBL/GenBank/DDBJ databases">
        <title>Genome of the blue death feigning beetle - Asbolus verrucosus.</title>
        <authorList>
            <person name="Rider S.D."/>
        </authorList>
    </citation>
    <scope>NUCLEOTIDE SEQUENCE [LARGE SCALE GENOMIC DNA]</scope>
    <source>
        <strain evidence="8">Butters</strain>
        <tissue evidence="8">Head and leg muscle</tissue>
    </source>
</reference>
<protein>
    <submittedName>
        <fullName evidence="8">Cu2 monoox C domain containing protein</fullName>
    </submittedName>
</protein>
<organism evidence="8 9">
    <name type="scientific">Asbolus verrucosus</name>
    <name type="common">Desert ironclad beetle</name>
    <dbReference type="NCBI Taxonomy" id="1661398"/>
    <lineage>
        <taxon>Eukaryota</taxon>
        <taxon>Metazoa</taxon>
        <taxon>Ecdysozoa</taxon>
        <taxon>Arthropoda</taxon>
        <taxon>Hexapoda</taxon>
        <taxon>Insecta</taxon>
        <taxon>Pterygota</taxon>
        <taxon>Neoptera</taxon>
        <taxon>Endopterygota</taxon>
        <taxon>Coleoptera</taxon>
        <taxon>Polyphaga</taxon>
        <taxon>Cucujiformia</taxon>
        <taxon>Tenebrionidae</taxon>
        <taxon>Pimeliinae</taxon>
        <taxon>Asbolus</taxon>
    </lineage>
</organism>
<gene>
    <name evidence="8" type="ORF">BDFB_015082</name>
</gene>
<dbReference type="GO" id="GO:0004500">
    <property type="term" value="F:dopamine beta-monooxygenase activity"/>
    <property type="evidence" value="ECO:0007669"/>
    <property type="project" value="InterPro"/>
</dbReference>
<dbReference type="GO" id="GO:0030667">
    <property type="term" value="C:secretory granule membrane"/>
    <property type="evidence" value="ECO:0007669"/>
    <property type="project" value="TreeGrafter"/>
</dbReference>
<dbReference type="STRING" id="1661398.A0A482VI95"/>
<evidence type="ECO:0000259" key="7">
    <source>
        <dbReference type="Pfam" id="PF03712"/>
    </source>
</evidence>
<dbReference type="Pfam" id="PF03712">
    <property type="entry name" value="Cu2_monoox_C"/>
    <property type="match status" value="1"/>
</dbReference>
<feature type="non-terminal residue" evidence="8">
    <location>
        <position position="94"/>
    </location>
</feature>